<dbReference type="Pfam" id="PF01724">
    <property type="entry name" value="DUF29"/>
    <property type="match status" value="1"/>
</dbReference>
<dbReference type="RefSeq" id="WP_377356384.1">
    <property type="nucleotide sequence ID" value="NZ_JBHTCM010000004.1"/>
</dbReference>
<reference evidence="2" key="1">
    <citation type="journal article" date="2019" name="Int. J. Syst. Evol. Microbiol.">
        <title>The Global Catalogue of Microorganisms (GCM) 10K type strain sequencing project: providing services to taxonomists for standard genome sequencing and annotation.</title>
        <authorList>
            <consortium name="The Broad Institute Genomics Platform"/>
            <consortium name="The Broad Institute Genome Sequencing Center for Infectious Disease"/>
            <person name="Wu L."/>
            <person name="Ma J."/>
        </authorList>
    </citation>
    <scope>NUCLEOTIDE SEQUENCE [LARGE SCALE GENOMIC DNA]</scope>
    <source>
        <strain evidence="2">CGMCC 1.16275</strain>
    </source>
</reference>
<protein>
    <submittedName>
        <fullName evidence="1">DUF29 domain-containing protein</fullName>
    </submittedName>
</protein>
<dbReference type="PANTHER" id="PTHR34235:SF4">
    <property type="entry name" value="SLR0291 PROTEIN"/>
    <property type="match status" value="1"/>
</dbReference>
<comment type="caution">
    <text evidence="1">The sequence shown here is derived from an EMBL/GenBank/DDBJ whole genome shotgun (WGS) entry which is preliminary data.</text>
</comment>
<dbReference type="PANTHER" id="PTHR34235">
    <property type="entry name" value="SLR1203 PROTEIN-RELATED"/>
    <property type="match status" value="1"/>
</dbReference>
<evidence type="ECO:0000313" key="1">
    <source>
        <dbReference type="EMBL" id="MFC7332159.1"/>
    </source>
</evidence>
<gene>
    <name evidence="1" type="ORF">ACFQPS_03225</name>
</gene>
<dbReference type="InterPro" id="IPR002636">
    <property type="entry name" value="DUF29"/>
</dbReference>
<dbReference type="Gene3D" id="1.20.1220.20">
    <property type="entry name" value="Uncharcterised protein PF01724"/>
    <property type="match status" value="1"/>
</dbReference>
<sequence>MDRYLSLYGTDFYAWTQDQAARLRAAGAGRPAPGIDFEHLAEEIEDMGRGRLRALESALARIIEHLLKLDYSPASDPRRLWRASVRVHRGHARDELEDSPSLIHRVRLDRAWRQAVLLAEEGLAAHGEATVALPADCPYTLDEILDDGFLPVYRQGQTDA</sequence>
<proteinExistence type="predicted"/>
<keyword evidence="2" id="KW-1185">Reference proteome</keyword>
<evidence type="ECO:0000313" key="2">
    <source>
        <dbReference type="Proteomes" id="UP001596456"/>
    </source>
</evidence>
<dbReference type="EMBL" id="JBHTCM010000004">
    <property type="protein sequence ID" value="MFC7332159.1"/>
    <property type="molecule type" value="Genomic_DNA"/>
</dbReference>
<name>A0ABW2KQ97_9PROT</name>
<accession>A0ABW2KQ97</accession>
<dbReference type="Proteomes" id="UP001596456">
    <property type="component" value="Unassembled WGS sequence"/>
</dbReference>
<organism evidence="1 2">
    <name type="scientific">Rhodocista pekingensis</name>
    <dbReference type="NCBI Taxonomy" id="201185"/>
    <lineage>
        <taxon>Bacteria</taxon>
        <taxon>Pseudomonadati</taxon>
        <taxon>Pseudomonadota</taxon>
        <taxon>Alphaproteobacteria</taxon>
        <taxon>Rhodospirillales</taxon>
        <taxon>Azospirillaceae</taxon>
        <taxon>Rhodocista</taxon>
    </lineage>
</organism>